<keyword evidence="1" id="KW-0472">Membrane</keyword>
<keyword evidence="5" id="KW-1185">Reference proteome</keyword>
<dbReference type="AlphaFoldDB" id="A0AAF0HE70"/>
<reference evidence="2 5" key="1">
    <citation type="submission" date="2021-03" db="EMBL/GenBank/DDBJ databases">
        <title>Rapid diversification of plasmids in a genus of pathogenic and nitrogen fixing bacteria.</title>
        <authorList>
            <person name="Weisberg A.J."/>
            <person name="Miller M."/>
            <person name="Ream W."/>
            <person name="Grunwald N.J."/>
            <person name="Chang J.H."/>
        </authorList>
    </citation>
    <scope>NUCLEOTIDE SEQUENCE [LARGE SCALE GENOMIC DNA]</scope>
    <source>
        <strain evidence="2 5">AF3.44</strain>
    </source>
</reference>
<evidence type="ECO:0000313" key="3">
    <source>
        <dbReference type="EMBL" id="WHA42741.1"/>
    </source>
</evidence>
<evidence type="ECO:0000313" key="2">
    <source>
        <dbReference type="EMBL" id="QYA09819.1"/>
    </source>
</evidence>
<evidence type="ECO:0000313" key="4">
    <source>
        <dbReference type="Proteomes" id="UP000298664"/>
    </source>
</evidence>
<sequence>MTSTTASRRHLIVVLFLTALGIAVAVVGTAPLVFLIWMLRGMPHWLSF</sequence>
<reference evidence="3" key="2">
    <citation type="submission" date="2023-05" db="EMBL/GenBank/DDBJ databases">
        <title>Complete genome sequence of Agrobacterium larrymoorei CFBP5477.</title>
        <authorList>
            <person name="Yen H.-C."/>
            <person name="Chou L."/>
            <person name="Lin Y.-C."/>
            <person name="Lai E.-M."/>
            <person name="Kuo C.-H."/>
        </authorList>
    </citation>
    <scope>NUCLEOTIDE SEQUENCE</scope>
    <source>
        <strain evidence="3">CFBP5477</strain>
    </source>
</reference>
<dbReference type="Proteomes" id="UP000826513">
    <property type="component" value="Chromosome 2"/>
</dbReference>
<keyword evidence="1" id="KW-1133">Transmembrane helix</keyword>
<proteinExistence type="predicted"/>
<organism evidence="3 4">
    <name type="scientific">Agrobacterium larrymoorei</name>
    <dbReference type="NCBI Taxonomy" id="160699"/>
    <lineage>
        <taxon>Bacteria</taxon>
        <taxon>Pseudomonadati</taxon>
        <taxon>Pseudomonadota</taxon>
        <taxon>Alphaproteobacteria</taxon>
        <taxon>Hyphomicrobiales</taxon>
        <taxon>Rhizobiaceae</taxon>
        <taxon>Rhizobium/Agrobacterium group</taxon>
        <taxon>Agrobacterium</taxon>
    </lineage>
</organism>
<name>A0AAF0HE70_9HYPH</name>
<keyword evidence="1" id="KW-0812">Transmembrane</keyword>
<evidence type="ECO:0000313" key="5">
    <source>
        <dbReference type="Proteomes" id="UP000826513"/>
    </source>
</evidence>
<dbReference type="Proteomes" id="UP000298664">
    <property type="component" value="Chromosome Linear"/>
</dbReference>
<feature type="transmembrane region" description="Helical" evidence="1">
    <location>
        <begin position="12"/>
        <end position="39"/>
    </location>
</feature>
<dbReference type="RefSeq" id="WP_169696898.1">
    <property type="nucleotide sequence ID" value="NZ_CP039692.1"/>
</dbReference>
<dbReference type="EMBL" id="CP072168">
    <property type="protein sequence ID" value="QYA09819.1"/>
    <property type="molecule type" value="Genomic_DNA"/>
</dbReference>
<gene>
    <name evidence="3" type="ORF">CFBP5477_015825</name>
    <name evidence="2" type="ORF">J5285_20920</name>
</gene>
<protein>
    <submittedName>
        <fullName evidence="3">Uncharacterized protein</fullName>
    </submittedName>
</protein>
<accession>A0AAF0HE70</accession>
<dbReference type="EMBL" id="CP124734">
    <property type="protein sequence ID" value="WHA42741.1"/>
    <property type="molecule type" value="Genomic_DNA"/>
</dbReference>
<evidence type="ECO:0000256" key="1">
    <source>
        <dbReference type="SAM" id="Phobius"/>
    </source>
</evidence>